<name>A0AAV5DBR1_ELECO</name>
<evidence type="ECO:0000313" key="3">
    <source>
        <dbReference type="Proteomes" id="UP001054889"/>
    </source>
</evidence>
<organism evidence="2 3">
    <name type="scientific">Eleusine coracana subsp. coracana</name>
    <dbReference type="NCBI Taxonomy" id="191504"/>
    <lineage>
        <taxon>Eukaryota</taxon>
        <taxon>Viridiplantae</taxon>
        <taxon>Streptophyta</taxon>
        <taxon>Embryophyta</taxon>
        <taxon>Tracheophyta</taxon>
        <taxon>Spermatophyta</taxon>
        <taxon>Magnoliopsida</taxon>
        <taxon>Liliopsida</taxon>
        <taxon>Poales</taxon>
        <taxon>Poaceae</taxon>
        <taxon>PACMAD clade</taxon>
        <taxon>Chloridoideae</taxon>
        <taxon>Cynodonteae</taxon>
        <taxon>Eleusininae</taxon>
        <taxon>Eleusine</taxon>
    </lineage>
</organism>
<reference evidence="2" key="1">
    <citation type="journal article" date="2018" name="DNA Res.">
        <title>Multiple hybrid de novo genome assembly of finger millet, an orphan allotetraploid crop.</title>
        <authorList>
            <person name="Hatakeyama M."/>
            <person name="Aluri S."/>
            <person name="Balachadran M.T."/>
            <person name="Sivarajan S.R."/>
            <person name="Patrignani A."/>
            <person name="Gruter S."/>
            <person name="Poveda L."/>
            <person name="Shimizu-Inatsugi R."/>
            <person name="Baeten J."/>
            <person name="Francoijs K.J."/>
            <person name="Nataraja K.N."/>
            <person name="Reddy Y.A.N."/>
            <person name="Phadnis S."/>
            <person name="Ravikumar R.L."/>
            <person name="Schlapbach R."/>
            <person name="Sreeman S.M."/>
            <person name="Shimizu K.K."/>
        </authorList>
    </citation>
    <scope>NUCLEOTIDE SEQUENCE</scope>
</reference>
<proteinExistence type="predicted"/>
<dbReference type="AlphaFoldDB" id="A0AAV5DBR1"/>
<keyword evidence="3" id="KW-1185">Reference proteome</keyword>
<protein>
    <submittedName>
        <fullName evidence="2">Uncharacterized protein</fullName>
    </submittedName>
</protein>
<evidence type="ECO:0000313" key="2">
    <source>
        <dbReference type="EMBL" id="GJN07736.1"/>
    </source>
</evidence>
<sequence length="93" mass="10567">MENSQTEPPALEAELSSVVVKAPVVYKTRRRVLEGEARTRSTRCTDVPTPLAGRRMDEIDEMRRCARSSRWSPHGQDRGDAPPPPSQERWVTH</sequence>
<feature type="region of interest" description="Disordered" evidence="1">
    <location>
        <begin position="36"/>
        <end position="93"/>
    </location>
</feature>
<dbReference type="EMBL" id="BQKI01000015">
    <property type="protein sequence ID" value="GJN07736.1"/>
    <property type="molecule type" value="Genomic_DNA"/>
</dbReference>
<gene>
    <name evidence="2" type="primary">ga25594</name>
    <name evidence="2" type="ORF">PR202_ga25594</name>
</gene>
<evidence type="ECO:0000256" key="1">
    <source>
        <dbReference type="SAM" id="MobiDB-lite"/>
    </source>
</evidence>
<reference evidence="2" key="2">
    <citation type="submission" date="2021-12" db="EMBL/GenBank/DDBJ databases">
        <title>Resequencing data analysis of finger millet.</title>
        <authorList>
            <person name="Hatakeyama M."/>
            <person name="Aluri S."/>
            <person name="Balachadran M.T."/>
            <person name="Sivarajan S.R."/>
            <person name="Poveda L."/>
            <person name="Shimizu-Inatsugi R."/>
            <person name="Schlapbach R."/>
            <person name="Sreeman S.M."/>
            <person name="Shimizu K.K."/>
        </authorList>
    </citation>
    <scope>NUCLEOTIDE SEQUENCE</scope>
</reference>
<accession>A0AAV5DBR1</accession>
<dbReference type="Proteomes" id="UP001054889">
    <property type="component" value="Unassembled WGS sequence"/>
</dbReference>
<feature type="compositionally biased region" description="Basic and acidic residues" evidence="1">
    <location>
        <begin position="54"/>
        <end position="64"/>
    </location>
</feature>
<comment type="caution">
    <text evidence="2">The sequence shown here is derived from an EMBL/GenBank/DDBJ whole genome shotgun (WGS) entry which is preliminary data.</text>
</comment>